<reference evidence="2" key="1">
    <citation type="journal article" date="2023" name="Mol. Phylogenet. Evol.">
        <title>Genome-scale phylogeny and comparative genomics of the fungal order Sordariales.</title>
        <authorList>
            <person name="Hensen N."/>
            <person name="Bonometti L."/>
            <person name="Westerberg I."/>
            <person name="Brannstrom I.O."/>
            <person name="Guillou S."/>
            <person name="Cros-Aarteil S."/>
            <person name="Calhoun S."/>
            <person name="Haridas S."/>
            <person name="Kuo A."/>
            <person name="Mondo S."/>
            <person name="Pangilinan J."/>
            <person name="Riley R."/>
            <person name="LaButti K."/>
            <person name="Andreopoulos B."/>
            <person name="Lipzen A."/>
            <person name="Chen C."/>
            <person name="Yan M."/>
            <person name="Daum C."/>
            <person name="Ng V."/>
            <person name="Clum A."/>
            <person name="Steindorff A."/>
            <person name="Ohm R.A."/>
            <person name="Martin F."/>
            <person name="Silar P."/>
            <person name="Natvig D.O."/>
            <person name="Lalanne C."/>
            <person name="Gautier V."/>
            <person name="Ament-Velasquez S.L."/>
            <person name="Kruys A."/>
            <person name="Hutchinson M.I."/>
            <person name="Powell A.J."/>
            <person name="Barry K."/>
            <person name="Miller A.N."/>
            <person name="Grigoriev I.V."/>
            <person name="Debuchy R."/>
            <person name="Gladieux P."/>
            <person name="Hiltunen Thoren M."/>
            <person name="Johannesson H."/>
        </authorList>
    </citation>
    <scope>NUCLEOTIDE SEQUENCE</scope>
    <source>
        <strain evidence="2">PSN324</strain>
    </source>
</reference>
<name>A0AAV9HBF5_9PEZI</name>
<dbReference type="EMBL" id="MU865155">
    <property type="protein sequence ID" value="KAK4456883.1"/>
    <property type="molecule type" value="Genomic_DNA"/>
</dbReference>
<proteinExistence type="predicted"/>
<dbReference type="Proteomes" id="UP001321749">
    <property type="component" value="Unassembled WGS sequence"/>
</dbReference>
<dbReference type="AlphaFoldDB" id="A0AAV9HBF5"/>
<evidence type="ECO:0000313" key="3">
    <source>
        <dbReference type="Proteomes" id="UP001321749"/>
    </source>
</evidence>
<feature type="non-terminal residue" evidence="2">
    <location>
        <position position="88"/>
    </location>
</feature>
<feature type="region of interest" description="Disordered" evidence="1">
    <location>
        <begin position="1"/>
        <end position="62"/>
    </location>
</feature>
<protein>
    <submittedName>
        <fullName evidence="2">Uncharacterized protein</fullName>
    </submittedName>
</protein>
<comment type="caution">
    <text evidence="2">The sequence shown here is derived from an EMBL/GenBank/DDBJ whole genome shotgun (WGS) entry which is preliminary data.</text>
</comment>
<sequence length="88" mass="9327">MPSTQHDPSHLEDIPLHSDRRSTPAAAATAATSDGNNTLTPPPPYQATENIAPPVPNVGDRAPALGREVLFPNDKPVIVVFLRHCGCP</sequence>
<evidence type="ECO:0000313" key="2">
    <source>
        <dbReference type="EMBL" id="KAK4456883.1"/>
    </source>
</evidence>
<gene>
    <name evidence="2" type="ORF">QBC42DRAFT_292136</name>
</gene>
<organism evidence="2 3">
    <name type="scientific">Cladorrhinum samala</name>
    <dbReference type="NCBI Taxonomy" id="585594"/>
    <lineage>
        <taxon>Eukaryota</taxon>
        <taxon>Fungi</taxon>
        <taxon>Dikarya</taxon>
        <taxon>Ascomycota</taxon>
        <taxon>Pezizomycotina</taxon>
        <taxon>Sordariomycetes</taxon>
        <taxon>Sordariomycetidae</taxon>
        <taxon>Sordariales</taxon>
        <taxon>Podosporaceae</taxon>
        <taxon>Cladorrhinum</taxon>
    </lineage>
</organism>
<accession>A0AAV9HBF5</accession>
<feature type="compositionally biased region" description="Basic and acidic residues" evidence="1">
    <location>
        <begin position="7"/>
        <end position="22"/>
    </location>
</feature>
<keyword evidence="3" id="KW-1185">Reference proteome</keyword>
<evidence type="ECO:0000256" key="1">
    <source>
        <dbReference type="SAM" id="MobiDB-lite"/>
    </source>
</evidence>
<reference evidence="2" key="2">
    <citation type="submission" date="2023-06" db="EMBL/GenBank/DDBJ databases">
        <authorList>
            <consortium name="Lawrence Berkeley National Laboratory"/>
            <person name="Mondo S.J."/>
            <person name="Hensen N."/>
            <person name="Bonometti L."/>
            <person name="Westerberg I."/>
            <person name="Brannstrom I.O."/>
            <person name="Guillou S."/>
            <person name="Cros-Aarteil S."/>
            <person name="Calhoun S."/>
            <person name="Haridas S."/>
            <person name="Kuo A."/>
            <person name="Pangilinan J."/>
            <person name="Riley R."/>
            <person name="Labutti K."/>
            <person name="Andreopoulos B."/>
            <person name="Lipzen A."/>
            <person name="Chen C."/>
            <person name="Yanf M."/>
            <person name="Daum C."/>
            <person name="Ng V."/>
            <person name="Clum A."/>
            <person name="Steindorff A."/>
            <person name="Ohm R."/>
            <person name="Martin F."/>
            <person name="Silar P."/>
            <person name="Natvig D."/>
            <person name="Lalanne C."/>
            <person name="Gautier V."/>
            <person name="Ament-Velasquez S.L."/>
            <person name="Kruys A."/>
            <person name="Hutchinson M.I."/>
            <person name="Powell A.J."/>
            <person name="Barry K."/>
            <person name="Miller A.N."/>
            <person name="Grigoriev I.V."/>
            <person name="Debuchy R."/>
            <person name="Gladieux P."/>
            <person name="Thoren M.H."/>
            <person name="Johannesson H."/>
        </authorList>
    </citation>
    <scope>NUCLEOTIDE SEQUENCE</scope>
    <source>
        <strain evidence="2">PSN324</strain>
    </source>
</reference>